<dbReference type="AlphaFoldDB" id="A0A4C1W3V6"/>
<gene>
    <name evidence="1" type="ORF">EVAR_24201_1</name>
</gene>
<dbReference type="Proteomes" id="UP000299102">
    <property type="component" value="Unassembled WGS sequence"/>
</dbReference>
<accession>A0A4C1W3V6</accession>
<proteinExistence type="predicted"/>
<name>A0A4C1W3V6_EUMVA</name>
<keyword evidence="2" id="KW-1185">Reference proteome</keyword>
<comment type="caution">
    <text evidence="1">The sequence shown here is derived from an EMBL/GenBank/DDBJ whole genome shotgun (WGS) entry which is preliminary data.</text>
</comment>
<protein>
    <submittedName>
        <fullName evidence="1">Uncharacterized protein</fullName>
    </submittedName>
</protein>
<dbReference type="EMBL" id="BGZK01000475">
    <property type="protein sequence ID" value="GBP46008.1"/>
    <property type="molecule type" value="Genomic_DNA"/>
</dbReference>
<evidence type="ECO:0000313" key="1">
    <source>
        <dbReference type="EMBL" id="GBP46008.1"/>
    </source>
</evidence>
<evidence type="ECO:0000313" key="2">
    <source>
        <dbReference type="Proteomes" id="UP000299102"/>
    </source>
</evidence>
<organism evidence="1 2">
    <name type="scientific">Eumeta variegata</name>
    <name type="common">Bagworm moth</name>
    <name type="synonym">Eumeta japonica</name>
    <dbReference type="NCBI Taxonomy" id="151549"/>
    <lineage>
        <taxon>Eukaryota</taxon>
        <taxon>Metazoa</taxon>
        <taxon>Ecdysozoa</taxon>
        <taxon>Arthropoda</taxon>
        <taxon>Hexapoda</taxon>
        <taxon>Insecta</taxon>
        <taxon>Pterygota</taxon>
        <taxon>Neoptera</taxon>
        <taxon>Endopterygota</taxon>
        <taxon>Lepidoptera</taxon>
        <taxon>Glossata</taxon>
        <taxon>Ditrysia</taxon>
        <taxon>Tineoidea</taxon>
        <taxon>Psychidae</taxon>
        <taxon>Oiketicinae</taxon>
        <taxon>Eumeta</taxon>
    </lineage>
</organism>
<reference evidence="1 2" key="1">
    <citation type="journal article" date="2019" name="Commun. Biol.">
        <title>The bagworm genome reveals a unique fibroin gene that provides high tensile strength.</title>
        <authorList>
            <person name="Kono N."/>
            <person name="Nakamura H."/>
            <person name="Ohtoshi R."/>
            <person name="Tomita M."/>
            <person name="Numata K."/>
            <person name="Arakawa K."/>
        </authorList>
    </citation>
    <scope>NUCLEOTIDE SEQUENCE [LARGE SCALE GENOMIC DNA]</scope>
</reference>
<sequence>MRPRRLRVRSPPPTLALIEIHTHGMGTAPHLHNETGRRDGMEIEARTRIEIEYETDIEKDNGTGIKVDSGKEIETIIEREIVNVKDEVVHLMFTHTYALCAGAATCGALSRTPPDGGRSATGSLLLLYLEYYIFCQITPAAIHSRRAASLEHLPPLVAAK</sequence>